<evidence type="ECO:0000313" key="3">
    <source>
        <dbReference type="Proteomes" id="UP000507222"/>
    </source>
</evidence>
<gene>
    <name evidence="1" type="ORF">CURHAP_LOCUS15592</name>
    <name evidence="2" type="ORF">ORAREDHAP_LOCUS15141</name>
</gene>
<accession>A0A6J5U0X0</accession>
<organism evidence="1 3">
    <name type="scientific">Prunus armeniaca</name>
    <name type="common">Apricot</name>
    <name type="synonym">Armeniaca vulgaris</name>
    <dbReference type="NCBI Taxonomy" id="36596"/>
    <lineage>
        <taxon>Eukaryota</taxon>
        <taxon>Viridiplantae</taxon>
        <taxon>Streptophyta</taxon>
        <taxon>Embryophyta</taxon>
        <taxon>Tracheophyta</taxon>
        <taxon>Spermatophyta</taxon>
        <taxon>Magnoliopsida</taxon>
        <taxon>eudicotyledons</taxon>
        <taxon>Gunneridae</taxon>
        <taxon>Pentapetalae</taxon>
        <taxon>rosids</taxon>
        <taxon>fabids</taxon>
        <taxon>Rosales</taxon>
        <taxon>Rosaceae</taxon>
        <taxon>Amygdaloideae</taxon>
        <taxon>Amygdaleae</taxon>
        <taxon>Prunus</taxon>
    </lineage>
</organism>
<proteinExistence type="predicted"/>
<dbReference type="AlphaFoldDB" id="A0A6J5U0X0"/>
<keyword evidence="4" id="KW-1185">Reference proteome</keyword>
<evidence type="ECO:0000313" key="2">
    <source>
        <dbReference type="EMBL" id="CAB4300187.1"/>
    </source>
</evidence>
<dbReference type="Proteomes" id="UP000507245">
    <property type="component" value="Unassembled WGS sequence"/>
</dbReference>
<dbReference type="Proteomes" id="UP000507222">
    <property type="component" value="Unassembled WGS sequence"/>
</dbReference>
<protein>
    <submittedName>
        <fullName evidence="1">Uncharacterized protein</fullName>
    </submittedName>
</protein>
<dbReference type="EMBL" id="CAEKDK010000002">
    <property type="protein sequence ID" value="CAB4269796.1"/>
    <property type="molecule type" value="Genomic_DNA"/>
</dbReference>
<reference evidence="1 3" key="2">
    <citation type="submission" date="2020-05" db="EMBL/GenBank/DDBJ databases">
        <authorList>
            <person name="Campoy J."/>
            <person name="Schneeberger K."/>
            <person name="Spophaly S."/>
        </authorList>
    </citation>
    <scope>NUCLEOTIDE SEQUENCE [LARGE SCALE GENOMIC DNA]</scope>
    <source>
        <strain evidence="1">PruArmRojPasFocal</strain>
    </source>
</reference>
<name>A0A6J5U0X0_PRUAR</name>
<evidence type="ECO:0000313" key="4">
    <source>
        <dbReference type="Proteomes" id="UP000507245"/>
    </source>
</evidence>
<sequence>MLDAAREYFVELQTWLLGSGGKHEDNQNYNTKKLAAFMIVVWPINTHKKPN</sequence>
<reference evidence="4" key="1">
    <citation type="journal article" date="2020" name="Genome Biol.">
        <title>Gamete binning: chromosome-level and haplotype-resolved genome assembly enabled by high-throughput single-cell sequencing of gamete genomes.</title>
        <authorList>
            <person name="Campoy J.A."/>
            <person name="Sun H."/>
            <person name="Goel M."/>
            <person name="Jiao W.-B."/>
            <person name="Folz-Donahue K."/>
            <person name="Wang N."/>
            <person name="Rubio M."/>
            <person name="Liu C."/>
            <person name="Kukat C."/>
            <person name="Ruiz D."/>
            <person name="Huettel B."/>
            <person name="Schneeberger K."/>
        </authorList>
    </citation>
    <scope>NUCLEOTIDE SEQUENCE [LARGE SCALE GENOMIC DNA]</scope>
    <source>
        <strain evidence="4">cv. Rojo Pasion</strain>
    </source>
</reference>
<dbReference type="EMBL" id="CAEKKB010000002">
    <property type="protein sequence ID" value="CAB4300187.1"/>
    <property type="molecule type" value="Genomic_DNA"/>
</dbReference>
<evidence type="ECO:0000313" key="1">
    <source>
        <dbReference type="EMBL" id="CAB4269796.1"/>
    </source>
</evidence>